<dbReference type="InterPro" id="IPR035093">
    <property type="entry name" value="RelE/ParE_toxin_dom_sf"/>
</dbReference>
<comment type="caution">
    <text evidence="2">The sequence shown here is derived from an EMBL/GenBank/DDBJ whole genome shotgun (WGS) entry which is preliminary data.</text>
</comment>
<dbReference type="InterPro" id="IPR007712">
    <property type="entry name" value="RelE/ParE_toxin"/>
</dbReference>
<protein>
    <submittedName>
        <fullName evidence="2">Plasmid stabilization protein</fullName>
    </submittedName>
</protein>
<sequence length="120" mass="13850">MTQAKCLVLPGERFENALVVRPASMTSVIVLEGAERDYSESLAWYAKRSTGVAEDFDIELDRAFSLIDAEPTRYPKCDARHRFFLLRRFPFRVIYRIERDAVVVVAVAHGSRVPSYWSHR</sequence>
<keyword evidence="1" id="KW-1277">Toxin-antitoxin system</keyword>
<dbReference type="RefSeq" id="WP_099262927.1">
    <property type="nucleotide sequence ID" value="NZ_NIZW01000020.1"/>
</dbReference>
<gene>
    <name evidence="2" type="ORF">CEE69_22690</name>
</gene>
<evidence type="ECO:0000313" key="2">
    <source>
        <dbReference type="EMBL" id="PHQ33029.1"/>
    </source>
</evidence>
<evidence type="ECO:0000256" key="1">
    <source>
        <dbReference type="ARBA" id="ARBA00022649"/>
    </source>
</evidence>
<organism evidence="2 3">
    <name type="scientific">Rhodopirellula bahusiensis</name>
    <dbReference type="NCBI Taxonomy" id="2014065"/>
    <lineage>
        <taxon>Bacteria</taxon>
        <taxon>Pseudomonadati</taxon>
        <taxon>Planctomycetota</taxon>
        <taxon>Planctomycetia</taxon>
        <taxon>Pirellulales</taxon>
        <taxon>Pirellulaceae</taxon>
        <taxon>Rhodopirellula</taxon>
    </lineage>
</organism>
<dbReference type="Pfam" id="PF05016">
    <property type="entry name" value="ParE_toxin"/>
    <property type="match status" value="1"/>
</dbReference>
<accession>A0A2G1W2Y3</accession>
<dbReference type="GeneID" id="95642164"/>
<reference evidence="2 3" key="1">
    <citation type="submission" date="2017-06" db="EMBL/GenBank/DDBJ databases">
        <title>Description of Rhodopirellula bahusiensis sp. nov.</title>
        <authorList>
            <person name="Kizina J."/>
            <person name="Harder J."/>
        </authorList>
    </citation>
    <scope>NUCLEOTIDE SEQUENCE [LARGE SCALE GENOMIC DNA]</scope>
    <source>
        <strain evidence="2 3">SWK21</strain>
    </source>
</reference>
<dbReference type="Proteomes" id="UP000225740">
    <property type="component" value="Unassembled WGS sequence"/>
</dbReference>
<proteinExistence type="predicted"/>
<dbReference type="AlphaFoldDB" id="A0A2G1W2Y3"/>
<keyword evidence="3" id="KW-1185">Reference proteome</keyword>
<dbReference type="EMBL" id="NIZW01000020">
    <property type="protein sequence ID" value="PHQ33029.1"/>
    <property type="molecule type" value="Genomic_DNA"/>
</dbReference>
<dbReference type="Gene3D" id="3.30.2310.20">
    <property type="entry name" value="RelE-like"/>
    <property type="match status" value="1"/>
</dbReference>
<evidence type="ECO:0000313" key="3">
    <source>
        <dbReference type="Proteomes" id="UP000225740"/>
    </source>
</evidence>
<name>A0A2G1W2Y3_9BACT</name>